<evidence type="ECO:0000259" key="2">
    <source>
        <dbReference type="Pfam" id="PF01336"/>
    </source>
</evidence>
<dbReference type="Proteomes" id="UP000663873">
    <property type="component" value="Unassembled WGS sequence"/>
</dbReference>
<feature type="domain" description="OB" evidence="2">
    <location>
        <begin position="143"/>
        <end position="175"/>
    </location>
</feature>
<accession>A0A820REQ0</accession>
<name>A0A820REQ0_9BILA</name>
<evidence type="ECO:0000256" key="1">
    <source>
        <dbReference type="SAM" id="MobiDB-lite"/>
    </source>
</evidence>
<dbReference type="InterPro" id="IPR004365">
    <property type="entry name" value="NA-bd_OB_tRNA"/>
</dbReference>
<dbReference type="EMBL" id="CAJOBP010004351">
    <property type="protein sequence ID" value="CAF4437609.1"/>
    <property type="molecule type" value="Genomic_DNA"/>
</dbReference>
<dbReference type="InterPro" id="IPR048952">
    <property type="entry name" value="AsnRS_N"/>
</dbReference>
<feature type="domain" description="Asparagine--tRNA ligase N-terminal" evidence="3">
    <location>
        <begin position="37"/>
        <end position="125"/>
    </location>
</feature>
<evidence type="ECO:0008006" key="6">
    <source>
        <dbReference type="Google" id="ProtNLM"/>
    </source>
</evidence>
<organism evidence="4 5">
    <name type="scientific">Rotaria socialis</name>
    <dbReference type="NCBI Taxonomy" id="392032"/>
    <lineage>
        <taxon>Eukaryota</taxon>
        <taxon>Metazoa</taxon>
        <taxon>Spiralia</taxon>
        <taxon>Gnathifera</taxon>
        <taxon>Rotifera</taxon>
        <taxon>Eurotatoria</taxon>
        <taxon>Bdelloidea</taxon>
        <taxon>Philodinida</taxon>
        <taxon>Philodinidae</taxon>
        <taxon>Rotaria</taxon>
    </lineage>
</organism>
<dbReference type="Pfam" id="PF01336">
    <property type="entry name" value="tRNA_anti-codon"/>
    <property type="match status" value="1"/>
</dbReference>
<feature type="non-terminal residue" evidence="4">
    <location>
        <position position="1"/>
    </location>
</feature>
<proteinExistence type="predicted"/>
<dbReference type="InterPro" id="IPR012340">
    <property type="entry name" value="NA-bd_OB-fold"/>
</dbReference>
<feature type="region of interest" description="Disordered" evidence="1">
    <location>
        <begin position="1"/>
        <end position="48"/>
    </location>
</feature>
<dbReference type="Gene3D" id="3.30.1910.20">
    <property type="entry name" value="asparaginyl-tRNA synthetase, N-terminal domain"/>
    <property type="match status" value="1"/>
</dbReference>
<comment type="caution">
    <text evidence="4">The sequence shown here is derived from an EMBL/GenBank/DDBJ whole genome shotgun (WGS) entry which is preliminary data.</text>
</comment>
<keyword evidence="5" id="KW-1185">Reference proteome</keyword>
<gene>
    <name evidence="4" type="ORF">UJA718_LOCUS21828</name>
</gene>
<reference evidence="4" key="1">
    <citation type="submission" date="2021-02" db="EMBL/GenBank/DDBJ databases">
        <authorList>
            <person name="Nowell W R."/>
        </authorList>
    </citation>
    <scope>NUCLEOTIDE SEQUENCE</scope>
</reference>
<dbReference type="AlphaFoldDB" id="A0A820REQ0"/>
<dbReference type="Gene3D" id="2.40.50.140">
    <property type="entry name" value="Nucleic acid-binding proteins"/>
    <property type="match status" value="1"/>
</dbReference>
<feature type="compositionally biased region" description="Basic and acidic residues" evidence="1">
    <location>
        <begin position="28"/>
        <end position="41"/>
    </location>
</feature>
<evidence type="ECO:0000259" key="3">
    <source>
        <dbReference type="Pfam" id="PF20917"/>
    </source>
</evidence>
<evidence type="ECO:0000313" key="5">
    <source>
        <dbReference type="Proteomes" id="UP000663873"/>
    </source>
</evidence>
<dbReference type="GO" id="GO:0003676">
    <property type="term" value="F:nucleic acid binding"/>
    <property type="evidence" value="ECO:0007669"/>
    <property type="project" value="InterPro"/>
</dbReference>
<evidence type="ECO:0000313" key="4">
    <source>
        <dbReference type="EMBL" id="CAF4437609.1"/>
    </source>
</evidence>
<dbReference type="SUPFAM" id="SSF50249">
    <property type="entry name" value="Nucleic acid-binding proteins"/>
    <property type="match status" value="1"/>
</dbReference>
<protein>
    <recommendedName>
        <fullName evidence="6">OB domain-containing protein</fullName>
    </recommendedName>
</protein>
<sequence>MATSTEAPTEQLEACSIQGSIAYTSEKSGSDEKGDGSEGKPFKTPLQAFRQHGENVTVYVDGKDETKGKWELLSKAQAKKVKTRFEDEKRKEKVTAEREEKDQLQREENLRKAKEITITEDTSLPKAKVLKIKALKSEHGERVKVFGWVHRIRRQGKNLMFVVLRDGTGFLQCVFADKL</sequence>
<feature type="region of interest" description="Disordered" evidence="1">
    <location>
        <begin position="86"/>
        <end position="108"/>
    </location>
</feature>
<dbReference type="Pfam" id="PF20917">
    <property type="entry name" value="AsnRS_N"/>
    <property type="match status" value="1"/>
</dbReference>